<evidence type="ECO:0000256" key="3">
    <source>
        <dbReference type="ARBA" id="ARBA00023239"/>
    </source>
</evidence>
<sequence length="718" mass="79223">ISSVSALPGEVNKPVCHRADNSDPAFFKTIHLVPRLEPGEVVALCCCNFTCSHLRHIKMGSRSRLVPREDRHKLSISSVPQSRGAMSLGAALKAPCRDSTTPNLASLCCCSVVGPAAGWDHAPELSRVMVSPRGPPRARPMDMTAPGPLLPPYGVVVGVLLRLVVYLVAVLYSYAEQLFLKKSQGVFCIGVLSRYSLIMRTLEGYSIFQCTYRDDNKIKKQDIPAVCDLHCCKDVPVRNGLIGQKPPSINPERLKDFGEEDYLNGDVKTWEMKIVSRNEELLRDALSCIPQPSSRTSLASCNRLIRFEDISAAAFKIQCGVQKTPCMYSRLSKQYGMDLYLKKEFLQYTGSVKERGVLYLLMSLPQEQQRKGVIVASDSNFSMAVAYHASELRMPVFVILPSSTAPARVRMCREYGAMVISYGVTAKDSQVHARRLAQENGYLYLEEEDSAVYLSGLGTVGLEMYEQVPKLDAVIFPAGGHCGLLAGSAAALKHLNPHISVIGVESESFPVLQQSLKAGHPNDDQACNNHHFYGGEKMQYAFGDVSGVCFGSNSLQLTGKLVDKVVAVREEDILISMLRLLEYERAMVDAEGAIGLAALVAGKLPELKGKRVGVVICSGNLELHLLQQCISRALTLDNRVCRFSLVISDCPGDMSKLLEILAREEVRVLDIKQERTFVTSELFTVEVICTVETRDKIHTAQLRNALLERYPTTAWTER</sequence>
<dbReference type="CDD" id="cd01562">
    <property type="entry name" value="Thr-dehyd"/>
    <property type="match status" value="1"/>
</dbReference>
<comment type="cofactor">
    <cofactor evidence="1">
        <name>pyridoxal 5'-phosphate</name>
        <dbReference type="ChEBI" id="CHEBI:597326"/>
    </cofactor>
</comment>
<dbReference type="InterPro" id="IPR001926">
    <property type="entry name" value="TrpB-like_PALP"/>
</dbReference>
<dbReference type="GO" id="GO:0009097">
    <property type="term" value="P:isoleucine biosynthetic process"/>
    <property type="evidence" value="ECO:0007669"/>
    <property type="project" value="TreeGrafter"/>
</dbReference>
<dbReference type="AlphaFoldDB" id="A0A3L8SL31"/>
<evidence type="ECO:0000313" key="7">
    <source>
        <dbReference type="EMBL" id="RLW04063.1"/>
    </source>
</evidence>
<dbReference type="InterPro" id="IPR002912">
    <property type="entry name" value="ACT_dom"/>
</dbReference>
<dbReference type="CDD" id="cd04886">
    <property type="entry name" value="ACT_ThrD-II-like"/>
    <property type="match status" value="1"/>
</dbReference>
<dbReference type="PANTHER" id="PTHR48078">
    <property type="entry name" value="THREONINE DEHYDRATASE, MITOCHONDRIAL-RELATED"/>
    <property type="match status" value="1"/>
</dbReference>
<dbReference type="OrthoDB" id="4418812at2759"/>
<dbReference type="GO" id="GO:0006567">
    <property type="term" value="P:L-threonine catabolic process"/>
    <property type="evidence" value="ECO:0007669"/>
    <property type="project" value="TreeGrafter"/>
</dbReference>
<evidence type="ECO:0000256" key="2">
    <source>
        <dbReference type="ARBA" id="ARBA00022898"/>
    </source>
</evidence>
<feature type="non-terminal residue" evidence="7">
    <location>
        <position position="1"/>
    </location>
</feature>
<evidence type="ECO:0000256" key="1">
    <source>
        <dbReference type="ARBA" id="ARBA00001933"/>
    </source>
</evidence>
<dbReference type="GO" id="GO:0003941">
    <property type="term" value="F:L-serine ammonia-lyase activity"/>
    <property type="evidence" value="ECO:0007669"/>
    <property type="project" value="TreeGrafter"/>
</dbReference>
<dbReference type="InterPro" id="IPR044561">
    <property type="entry name" value="ACT_ThrD-II-like"/>
</dbReference>
<comment type="caution">
    <text evidence="7">The sequence shown here is derived from an EMBL/GenBank/DDBJ whole genome shotgun (WGS) entry which is preliminary data.</text>
</comment>
<name>A0A3L8SL31_CHLGU</name>
<feature type="domain" description="ACT" evidence="6">
    <location>
        <begin position="642"/>
        <end position="718"/>
    </location>
</feature>
<evidence type="ECO:0000259" key="6">
    <source>
        <dbReference type="PROSITE" id="PS51671"/>
    </source>
</evidence>
<dbReference type="PANTHER" id="PTHR48078:SF19">
    <property type="entry name" value="ACT DOMAIN-CONTAINING PROTEIN"/>
    <property type="match status" value="1"/>
</dbReference>
<dbReference type="SUPFAM" id="SSF53686">
    <property type="entry name" value="Tryptophan synthase beta subunit-like PLP-dependent enzymes"/>
    <property type="match status" value="1"/>
</dbReference>
<dbReference type="InterPro" id="IPR036052">
    <property type="entry name" value="TrpB-like_PALP_sf"/>
</dbReference>
<dbReference type="EMBL" id="QUSF01000014">
    <property type="protein sequence ID" value="RLW04063.1"/>
    <property type="molecule type" value="Genomic_DNA"/>
</dbReference>
<dbReference type="FunFam" id="3.40.50.1100:FF:000044">
    <property type="entry name" value="Phenylserine dehydratase"/>
    <property type="match status" value="1"/>
</dbReference>
<evidence type="ECO:0000313" key="8">
    <source>
        <dbReference type="Proteomes" id="UP000276834"/>
    </source>
</evidence>
<gene>
    <name evidence="7" type="ORF">DV515_00006097</name>
</gene>
<dbReference type="Pfam" id="PF00291">
    <property type="entry name" value="PALP"/>
    <property type="match status" value="1"/>
</dbReference>
<reference evidence="7 8" key="1">
    <citation type="journal article" date="2018" name="Proc. R. Soc. B">
        <title>A non-coding region near Follistatin controls head colour polymorphism in the Gouldian finch.</title>
        <authorList>
            <person name="Toomey M.B."/>
            <person name="Marques C.I."/>
            <person name="Andrade P."/>
            <person name="Araujo P.M."/>
            <person name="Sabatino S."/>
            <person name="Gazda M.A."/>
            <person name="Afonso S."/>
            <person name="Lopes R.J."/>
            <person name="Corbo J.C."/>
            <person name="Carneiro M."/>
        </authorList>
    </citation>
    <scope>NUCLEOTIDE SEQUENCE [LARGE SCALE GENOMIC DNA]</scope>
    <source>
        <strain evidence="7">Red01</strain>
        <tissue evidence="7">Muscle</tissue>
    </source>
</reference>
<dbReference type="InterPro" id="IPR050147">
    <property type="entry name" value="Ser/Thr_Dehydratase"/>
</dbReference>
<evidence type="ECO:0000256" key="4">
    <source>
        <dbReference type="ARBA" id="ARBA00041766"/>
    </source>
</evidence>
<keyword evidence="2" id="KW-0663">Pyridoxal phosphate</keyword>
<dbReference type="PROSITE" id="PS51671">
    <property type="entry name" value="ACT"/>
    <property type="match status" value="1"/>
</dbReference>
<keyword evidence="3" id="KW-0456">Lyase</keyword>
<dbReference type="GO" id="GO:0004794">
    <property type="term" value="F:threonine deaminase activity"/>
    <property type="evidence" value="ECO:0007669"/>
    <property type="project" value="TreeGrafter"/>
</dbReference>
<dbReference type="GO" id="GO:0006565">
    <property type="term" value="P:L-serine catabolic process"/>
    <property type="evidence" value="ECO:0007669"/>
    <property type="project" value="TreeGrafter"/>
</dbReference>
<protein>
    <recommendedName>
        <fullName evidence="4">L-serine deaminase</fullName>
    </recommendedName>
    <alternativeName>
        <fullName evidence="5">L-threonine dehydratase</fullName>
    </alternativeName>
</protein>
<proteinExistence type="predicted"/>
<organism evidence="7 8">
    <name type="scientific">Chloebia gouldiae</name>
    <name type="common">Gouldian finch</name>
    <name type="synonym">Erythrura gouldiae</name>
    <dbReference type="NCBI Taxonomy" id="44316"/>
    <lineage>
        <taxon>Eukaryota</taxon>
        <taxon>Metazoa</taxon>
        <taxon>Chordata</taxon>
        <taxon>Craniata</taxon>
        <taxon>Vertebrata</taxon>
        <taxon>Euteleostomi</taxon>
        <taxon>Archelosauria</taxon>
        <taxon>Archosauria</taxon>
        <taxon>Dinosauria</taxon>
        <taxon>Saurischia</taxon>
        <taxon>Theropoda</taxon>
        <taxon>Coelurosauria</taxon>
        <taxon>Aves</taxon>
        <taxon>Neognathae</taxon>
        <taxon>Neoaves</taxon>
        <taxon>Telluraves</taxon>
        <taxon>Australaves</taxon>
        <taxon>Passeriformes</taxon>
        <taxon>Passeroidea</taxon>
        <taxon>Passeridae</taxon>
        <taxon>Chloebia</taxon>
    </lineage>
</organism>
<accession>A0A3L8SL31</accession>
<evidence type="ECO:0000256" key="5">
    <source>
        <dbReference type="ARBA" id="ARBA00042605"/>
    </source>
</evidence>
<dbReference type="Gene3D" id="3.40.50.1100">
    <property type="match status" value="2"/>
</dbReference>
<keyword evidence="8" id="KW-1185">Reference proteome</keyword>
<dbReference type="STRING" id="44316.ENSEGOP00005018368"/>
<dbReference type="Proteomes" id="UP000276834">
    <property type="component" value="Unassembled WGS sequence"/>
</dbReference>